<evidence type="ECO:0000313" key="2">
    <source>
        <dbReference type="Proteomes" id="UP000590740"/>
    </source>
</evidence>
<proteinExistence type="predicted"/>
<organism evidence="1 2">
    <name type="scientific">Prosthecobacter vanneervenii</name>
    <dbReference type="NCBI Taxonomy" id="48466"/>
    <lineage>
        <taxon>Bacteria</taxon>
        <taxon>Pseudomonadati</taxon>
        <taxon>Verrucomicrobiota</taxon>
        <taxon>Verrucomicrobiia</taxon>
        <taxon>Verrucomicrobiales</taxon>
        <taxon>Verrucomicrobiaceae</taxon>
        <taxon>Prosthecobacter</taxon>
    </lineage>
</organism>
<protein>
    <submittedName>
        <fullName evidence="1">Uncharacterized protein</fullName>
    </submittedName>
</protein>
<comment type="caution">
    <text evidence="1">The sequence shown here is derived from an EMBL/GenBank/DDBJ whole genome shotgun (WGS) entry which is preliminary data.</text>
</comment>
<name>A0A7W7Y6F3_9BACT</name>
<dbReference type="AlphaFoldDB" id="A0A7W7Y6F3"/>
<dbReference type="Proteomes" id="UP000590740">
    <property type="component" value="Unassembled WGS sequence"/>
</dbReference>
<accession>A0A7W7Y6F3</accession>
<keyword evidence="2" id="KW-1185">Reference proteome</keyword>
<dbReference type="RefSeq" id="WP_184337258.1">
    <property type="nucleotide sequence ID" value="NZ_JACHIG010000001.1"/>
</dbReference>
<dbReference type="EMBL" id="JACHIG010000001">
    <property type="protein sequence ID" value="MBB5030494.1"/>
    <property type="molecule type" value="Genomic_DNA"/>
</dbReference>
<gene>
    <name evidence="1" type="ORF">HNQ65_000048</name>
</gene>
<evidence type="ECO:0000313" key="1">
    <source>
        <dbReference type="EMBL" id="MBB5030494.1"/>
    </source>
</evidence>
<sequence>MNLNFNKNLLPICAVASLLVIGAVDLFAFGGAYGGFAFGLGYFPQQDRTLGRVQIAADSNYDGFLNSSDTEASDNVKRNPPGLIVGTRELARVDLSVIHNTALQTNGSPDLKFLYYKTAAILDLRPVNLGHKRGRFPSYEEEQSRSGRVRVWLDTNRTTLLLDSADPSKRRVEWPAASSLPPKHVYVEGVSVGDSGTVMMLTLLLDNNNLSPVADKLWGEKAAWDAMMFSVWPSPKTKPFIDKSPVWKRF</sequence>
<reference evidence="1 2" key="1">
    <citation type="submission" date="2020-08" db="EMBL/GenBank/DDBJ databases">
        <title>Genomic Encyclopedia of Type Strains, Phase IV (KMG-IV): sequencing the most valuable type-strain genomes for metagenomic binning, comparative biology and taxonomic classification.</title>
        <authorList>
            <person name="Goeker M."/>
        </authorList>
    </citation>
    <scope>NUCLEOTIDE SEQUENCE [LARGE SCALE GENOMIC DNA]</scope>
    <source>
        <strain evidence="1 2">DSM 12252</strain>
    </source>
</reference>